<dbReference type="GO" id="GO:0004497">
    <property type="term" value="F:monooxygenase activity"/>
    <property type="evidence" value="ECO:0007669"/>
    <property type="project" value="UniProtKB-ARBA"/>
</dbReference>
<dbReference type="InterPro" id="IPR017941">
    <property type="entry name" value="Rieske_2Fe-2S"/>
</dbReference>
<dbReference type="AlphaFoldDB" id="A0A448PBY3"/>
<evidence type="ECO:0000256" key="4">
    <source>
        <dbReference type="ARBA" id="ARBA00023014"/>
    </source>
</evidence>
<keyword evidence="6" id="KW-0223">Dioxygenase</keyword>
<evidence type="ECO:0000256" key="1">
    <source>
        <dbReference type="ARBA" id="ARBA00022714"/>
    </source>
</evidence>
<dbReference type="PANTHER" id="PTHR21496">
    <property type="entry name" value="FERREDOXIN-RELATED"/>
    <property type="match status" value="1"/>
</dbReference>
<dbReference type="GO" id="GO:0051537">
    <property type="term" value="F:2 iron, 2 sulfur cluster binding"/>
    <property type="evidence" value="ECO:0007669"/>
    <property type="project" value="UniProtKB-KW"/>
</dbReference>
<dbReference type="PANTHER" id="PTHR21496:SF23">
    <property type="entry name" value="3-PHENYLPROPIONATE_CINNAMIC ACID DIOXYGENASE FERREDOXIN SUBUNIT"/>
    <property type="match status" value="1"/>
</dbReference>
<dbReference type="EMBL" id="LR134476">
    <property type="protein sequence ID" value="VEI12342.1"/>
    <property type="molecule type" value="Genomic_DNA"/>
</dbReference>
<name>A0A448PBY3_9ACTO</name>
<dbReference type="GO" id="GO:0016705">
    <property type="term" value="F:oxidoreductase activity, acting on paired donors, with incorporation or reduction of molecular oxygen"/>
    <property type="evidence" value="ECO:0007669"/>
    <property type="project" value="UniProtKB-ARBA"/>
</dbReference>
<dbReference type="RefSeq" id="WP_126415558.1">
    <property type="nucleotide sequence ID" value="NZ_LR134476.1"/>
</dbReference>
<sequence>MPEYFACTVDEVAPGDVHAVGIDIPGKPLPLAVALVHAETGNWFAVDNRCSHGRFKLAEGYVDGETLECTRHGSAFDLHTGQPLNPPASAPVKTYQVRVDGDDVYITVN</sequence>
<dbReference type="SUPFAM" id="SSF50022">
    <property type="entry name" value="ISP domain"/>
    <property type="match status" value="1"/>
</dbReference>
<dbReference type="Pfam" id="PF00355">
    <property type="entry name" value="Rieske"/>
    <property type="match status" value="1"/>
</dbReference>
<evidence type="ECO:0000256" key="3">
    <source>
        <dbReference type="ARBA" id="ARBA00023004"/>
    </source>
</evidence>
<dbReference type="Gene3D" id="2.102.10.10">
    <property type="entry name" value="Rieske [2Fe-2S] iron-sulphur domain"/>
    <property type="match status" value="1"/>
</dbReference>
<dbReference type="GO" id="GO:0051213">
    <property type="term" value="F:dioxygenase activity"/>
    <property type="evidence" value="ECO:0007669"/>
    <property type="project" value="UniProtKB-KW"/>
</dbReference>
<dbReference type="CDD" id="cd03528">
    <property type="entry name" value="Rieske_RO_ferredoxin"/>
    <property type="match status" value="1"/>
</dbReference>
<keyword evidence="1" id="KW-0001">2Fe-2S</keyword>
<feature type="domain" description="Rieske" evidence="5">
    <location>
        <begin position="4"/>
        <end position="106"/>
    </location>
</feature>
<reference evidence="6 7" key="1">
    <citation type="submission" date="2018-12" db="EMBL/GenBank/DDBJ databases">
        <authorList>
            <consortium name="Pathogen Informatics"/>
        </authorList>
    </citation>
    <scope>NUCLEOTIDE SEQUENCE [LARGE SCALE GENOMIC DNA]</scope>
    <source>
        <strain evidence="6 7">NCTC13354</strain>
    </source>
</reference>
<dbReference type="KEGG" id="tbw:NCTC13354_00016"/>
<keyword evidence="2" id="KW-0479">Metal-binding</keyword>
<keyword evidence="3" id="KW-0408">Iron</keyword>
<dbReference type="OrthoDB" id="147178at2"/>
<proteinExistence type="predicted"/>
<dbReference type="Proteomes" id="UP000269542">
    <property type="component" value="Chromosome"/>
</dbReference>
<keyword evidence="4" id="KW-0411">Iron-sulfur</keyword>
<protein>
    <submittedName>
        <fullName evidence="6">Biphenyl dioxygenase ferredoxin subunit</fullName>
    </submittedName>
</protein>
<accession>A0A448PBY3</accession>
<dbReference type="GO" id="GO:0046872">
    <property type="term" value="F:metal ion binding"/>
    <property type="evidence" value="ECO:0007669"/>
    <property type="project" value="UniProtKB-KW"/>
</dbReference>
<keyword evidence="7" id="KW-1185">Reference proteome</keyword>
<keyword evidence="6" id="KW-0560">Oxidoreductase</keyword>
<evidence type="ECO:0000256" key="2">
    <source>
        <dbReference type="ARBA" id="ARBA00022723"/>
    </source>
</evidence>
<dbReference type="InterPro" id="IPR036922">
    <property type="entry name" value="Rieske_2Fe-2S_sf"/>
</dbReference>
<evidence type="ECO:0000313" key="6">
    <source>
        <dbReference type="EMBL" id="VEI12342.1"/>
    </source>
</evidence>
<dbReference type="PROSITE" id="PS51296">
    <property type="entry name" value="RIESKE"/>
    <property type="match status" value="1"/>
</dbReference>
<evidence type="ECO:0000259" key="5">
    <source>
        <dbReference type="PROSITE" id="PS51296"/>
    </source>
</evidence>
<organism evidence="6 7">
    <name type="scientific">Trueperella bialowiezensis</name>
    <dbReference type="NCBI Taxonomy" id="312285"/>
    <lineage>
        <taxon>Bacteria</taxon>
        <taxon>Bacillati</taxon>
        <taxon>Actinomycetota</taxon>
        <taxon>Actinomycetes</taxon>
        <taxon>Actinomycetales</taxon>
        <taxon>Actinomycetaceae</taxon>
        <taxon>Trueperella</taxon>
    </lineage>
</organism>
<gene>
    <name evidence="6" type="primary">bphA3</name>
    <name evidence="6" type="ORF">NCTC13354_00016</name>
</gene>
<evidence type="ECO:0000313" key="7">
    <source>
        <dbReference type="Proteomes" id="UP000269542"/>
    </source>
</evidence>